<dbReference type="VEuPathDB" id="TriTrypDB:LDHU3_07.0350"/>
<dbReference type="VEuPathDB" id="TriTrypDB:LdBPK_291680.1"/>
<dbReference type="InterPro" id="IPR050072">
    <property type="entry name" value="Peptidase_M20A"/>
</dbReference>
<protein>
    <submittedName>
        <fullName evidence="1">Uncharacterized protein</fullName>
    </submittedName>
</protein>
<dbReference type="GO" id="GO:0006526">
    <property type="term" value="P:L-arginine biosynthetic process"/>
    <property type="evidence" value="ECO:0007669"/>
    <property type="project" value="TreeGrafter"/>
</dbReference>
<dbReference type="PANTHER" id="PTHR43808:SF31">
    <property type="entry name" value="N-ACETYL-L-CITRULLINE DEACETYLASE"/>
    <property type="match status" value="1"/>
</dbReference>
<dbReference type="VEuPathDB" id="TriTrypDB:LdCL_290022400"/>
<dbReference type="PANTHER" id="PTHR43808">
    <property type="entry name" value="ACETYLORNITHINE DEACETYLASE"/>
    <property type="match status" value="1"/>
</dbReference>
<evidence type="ECO:0000313" key="2">
    <source>
        <dbReference type="Proteomes" id="UP000318821"/>
    </source>
</evidence>
<dbReference type="GO" id="GO:0008777">
    <property type="term" value="F:acetylornithine deacetylase activity"/>
    <property type="evidence" value="ECO:0007669"/>
    <property type="project" value="TreeGrafter"/>
</dbReference>
<sequence>MAYSTDHKSWLAKLVAFDTVNVNLNVEMLDYIKGYLKTPGIDSTHIYNPESDHDSPTESSAVLFGYAGVLSVDGHERGTDPFVLIEEGGKLFGRGTCDMRGFAALCVAPMPRLTTMRHTKPYGFEANGFLVLHSSMVLMSTSCNGFECNVPTITTMRQISVRIKRSDTHNLNYRCLLSCMPVATITGCNAEPTLPVEFEFVLNMCITKTPTQKHVGAEVKGYITTVILSAMCEGYADASIEIHDWAVPAYRANEKHPFTMMLREMMNGHAICKAGGCAESGLFAETLSIQTLILGPGGKSGHRVNK</sequence>
<dbReference type="AlphaFoldDB" id="A0A504WZN0"/>
<organism evidence="1 2">
    <name type="scientific">Leishmania donovani</name>
    <dbReference type="NCBI Taxonomy" id="5661"/>
    <lineage>
        <taxon>Eukaryota</taxon>
        <taxon>Discoba</taxon>
        <taxon>Euglenozoa</taxon>
        <taxon>Kinetoplastea</taxon>
        <taxon>Metakinetoplastina</taxon>
        <taxon>Trypanosomatida</taxon>
        <taxon>Trypanosomatidae</taxon>
        <taxon>Leishmaniinae</taxon>
        <taxon>Leishmania</taxon>
    </lineage>
</organism>
<evidence type="ECO:0000313" key="1">
    <source>
        <dbReference type="EMBL" id="TPP41353.1"/>
    </source>
</evidence>
<dbReference type="EMBL" id="RHLD01000005">
    <property type="protein sequence ID" value="TPP41353.1"/>
    <property type="molecule type" value="Genomic_DNA"/>
</dbReference>
<gene>
    <name evidence="1" type="ORF">CGC20_2815</name>
</gene>
<dbReference type="Proteomes" id="UP000318821">
    <property type="component" value="Unassembled WGS sequence"/>
</dbReference>
<dbReference type="SUPFAM" id="SSF53187">
    <property type="entry name" value="Zn-dependent exopeptidases"/>
    <property type="match status" value="1"/>
</dbReference>
<comment type="caution">
    <text evidence="1">The sequence shown here is derived from an EMBL/GenBank/DDBJ whole genome shotgun (WGS) entry which is preliminary data.</text>
</comment>
<name>A0A504WZN0_LEIDO</name>
<proteinExistence type="predicted"/>
<reference evidence="2" key="1">
    <citation type="submission" date="2019-02" db="EMBL/GenBank/DDBJ databases">
        <title>FDA dAtabase for Regulatory Grade micrObial Sequences (FDA-ARGOS): Supporting development and validation of Infectious Disease Dx tests.</title>
        <authorList>
            <person name="Duncan R."/>
            <person name="Fisher C."/>
            <person name="Tallon L."/>
            <person name="Sadzewicz L."/>
            <person name="Sengamalay N."/>
            <person name="Ott S."/>
            <person name="Godinez A."/>
            <person name="Nagaraj S."/>
            <person name="Vavikolanu K."/>
            <person name="Vyas G."/>
            <person name="Nadendla S."/>
            <person name="Aluvathingal J."/>
            <person name="Sichtig H."/>
        </authorList>
    </citation>
    <scope>NUCLEOTIDE SEQUENCE [LARGE SCALE GENOMIC DNA]</scope>
    <source>
        <strain evidence="2">FDAARGOS_360</strain>
    </source>
</reference>
<accession>A0A504WZN0</accession>
<dbReference type="Gene3D" id="3.40.630.10">
    <property type="entry name" value="Zn peptidases"/>
    <property type="match status" value="1"/>
</dbReference>
<dbReference type="VEuPathDB" id="TriTrypDB:LDHU3_31.4850"/>